<accession>A0A0E9V8D6</accession>
<evidence type="ECO:0000313" key="1">
    <source>
        <dbReference type="EMBL" id="JAH74292.1"/>
    </source>
</evidence>
<proteinExistence type="predicted"/>
<name>A0A0E9V8D6_ANGAN</name>
<dbReference type="AlphaFoldDB" id="A0A0E9V8D6"/>
<organism evidence="1">
    <name type="scientific">Anguilla anguilla</name>
    <name type="common">European freshwater eel</name>
    <name type="synonym">Muraena anguilla</name>
    <dbReference type="NCBI Taxonomy" id="7936"/>
    <lineage>
        <taxon>Eukaryota</taxon>
        <taxon>Metazoa</taxon>
        <taxon>Chordata</taxon>
        <taxon>Craniata</taxon>
        <taxon>Vertebrata</taxon>
        <taxon>Euteleostomi</taxon>
        <taxon>Actinopterygii</taxon>
        <taxon>Neopterygii</taxon>
        <taxon>Teleostei</taxon>
        <taxon>Anguilliformes</taxon>
        <taxon>Anguillidae</taxon>
        <taxon>Anguilla</taxon>
    </lineage>
</organism>
<reference evidence="1" key="2">
    <citation type="journal article" date="2015" name="Fish Shellfish Immunol.">
        <title>Early steps in the European eel (Anguilla anguilla)-Vibrio vulnificus interaction in the gills: Role of the RtxA13 toxin.</title>
        <authorList>
            <person name="Callol A."/>
            <person name="Pajuelo D."/>
            <person name="Ebbesson L."/>
            <person name="Teles M."/>
            <person name="MacKenzie S."/>
            <person name="Amaro C."/>
        </authorList>
    </citation>
    <scope>NUCLEOTIDE SEQUENCE</scope>
</reference>
<dbReference type="EMBL" id="GBXM01034285">
    <property type="protein sequence ID" value="JAH74292.1"/>
    <property type="molecule type" value="Transcribed_RNA"/>
</dbReference>
<reference evidence="1" key="1">
    <citation type="submission" date="2014-11" db="EMBL/GenBank/DDBJ databases">
        <authorList>
            <person name="Amaro Gonzalez C."/>
        </authorList>
    </citation>
    <scope>NUCLEOTIDE SEQUENCE</scope>
</reference>
<sequence length="38" mass="4502">MYLTEKVVNVILLLALKSALRVKWKFSFSFKIMNCKHT</sequence>
<protein>
    <submittedName>
        <fullName evidence="1">Uncharacterized protein</fullName>
    </submittedName>
</protein>